<gene>
    <name evidence="1" type="ORF">POPTR_005G157000</name>
</gene>
<dbReference type="InParanoid" id="A0A2K2AHB9"/>
<dbReference type="EMBL" id="CM009294">
    <property type="protein sequence ID" value="PNT36918.1"/>
    <property type="molecule type" value="Genomic_DNA"/>
</dbReference>
<accession>A0A2K2AHB9</accession>
<protein>
    <submittedName>
        <fullName evidence="1">Uncharacterized protein</fullName>
    </submittedName>
</protein>
<keyword evidence="2" id="KW-1185">Reference proteome</keyword>
<reference evidence="1 2" key="1">
    <citation type="journal article" date="2006" name="Science">
        <title>The genome of black cottonwood, Populus trichocarpa (Torr. &amp; Gray).</title>
        <authorList>
            <person name="Tuskan G.A."/>
            <person name="Difazio S."/>
            <person name="Jansson S."/>
            <person name="Bohlmann J."/>
            <person name="Grigoriev I."/>
            <person name="Hellsten U."/>
            <person name="Putnam N."/>
            <person name="Ralph S."/>
            <person name="Rombauts S."/>
            <person name="Salamov A."/>
            <person name="Schein J."/>
            <person name="Sterck L."/>
            <person name="Aerts A."/>
            <person name="Bhalerao R.R."/>
            <person name="Bhalerao R.P."/>
            <person name="Blaudez D."/>
            <person name="Boerjan W."/>
            <person name="Brun A."/>
            <person name="Brunner A."/>
            <person name="Busov V."/>
            <person name="Campbell M."/>
            <person name="Carlson J."/>
            <person name="Chalot M."/>
            <person name="Chapman J."/>
            <person name="Chen G.L."/>
            <person name="Cooper D."/>
            <person name="Coutinho P.M."/>
            <person name="Couturier J."/>
            <person name="Covert S."/>
            <person name="Cronk Q."/>
            <person name="Cunningham R."/>
            <person name="Davis J."/>
            <person name="Degroeve S."/>
            <person name="Dejardin A."/>
            <person name="Depamphilis C."/>
            <person name="Detter J."/>
            <person name="Dirks B."/>
            <person name="Dubchak I."/>
            <person name="Duplessis S."/>
            <person name="Ehlting J."/>
            <person name="Ellis B."/>
            <person name="Gendler K."/>
            <person name="Goodstein D."/>
            <person name="Gribskov M."/>
            <person name="Grimwood J."/>
            <person name="Groover A."/>
            <person name="Gunter L."/>
            <person name="Hamberger B."/>
            <person name="Heinze B."/>
            <person name="Helariutta Y."/>
            <person name="Henrissat B."/>
            <person name="Holligan D."/>
            <person name="Holt R."/>
            <person name="Huang W."/>
            <person name="Islam-Faridi N."/>
            <person name="Jones S."/>
            <person name="Jones-Rhoades M."/>
            <person name="Jorgensen R."/>
            <person name="Joshi C."/>
            <person name="Kangasjarvi J."/>
            <person name="Karlsson J."/>
            <person name="Kelleher C."/>
            <person name="Kirkpatrick R."/>
            <person name="Kirst M."/>
            <person name="Kohler A."/>
            <person name="Kalluri U."/>
            <person name="Larimer F."/>
            <person name="Leebens-Mack J."/>
            <person name="Leple J.C."/>
            <person name="Locascio P."/>
            <person name="Lou Y."/>
            <person name="Lucas S."/>
            <person name="Martin F."/>
            <person name="Montanini B."/>
            <person name="Napoli C."/>
            <person name="Nelson D.R."/>
            <person name="Nelson C."/>
            <person name="Nieminen K."/>
            <person name="Nilsson O."/>
            <person name="Pereda V."/>
            <person name="Peter G."/>
            <person name="Philippe R."/>
            <person name="Pilate G."/>
            <person name="Poliakov A."/>
            <person name="Razumovskaya J."/>
            <person name="Richardson P."/>
            <person name="Rinaldi C."/>
            <person name="Ritland K."/>
            <person name="Rouze P."/>
            <person name="Ryaboy D."/>
            <person name="Schmutz J."/>
            <person name="Schrader J."/>
            <person name="Segerman B."/>
            <person name="Shin H."/>
            <person name="Siddiqui A."/>
            <person name="Sterky F."/>
            <person name="Terry A."/>
            <person name="Tsai C.J."/>
            <person name="Uberbacher E."/>
            <person name="Unneberg P."/>
            <person name="Vahala J."/>
            <person name="Wall K."/>
            <person name="Wessler S."/>
            <person name="Yang G."/>
            <person name="Yin T."/>
            <person name="Douglas C."/>
            <person name="Marra M."/>
            <person name="Sandberg G."/>
            <person name="Van de Peer Y."/>
            <person name="Rokhsar D."/>
        </authorList>
    </citation>
    <scope>NUCLEOTIDE SEQUENCE [LARGE SCALE GENOMIC DNA]</scope>
    <source>
        <strain evidence="2">cv. Nisqually</strain>
    </source>
</reference>
<dbReference type="STRING" id="3694.A0A2K2AHB9"/>
<proteinExistence type="predicted"/>
<dbReference type="Proteomes" id="UP000006729">
    <property type="component" value="Chromosome 5"/>
</dbReference>
<sequence length="59" mass="6695">MLFQVGGHGTRPTFFKMVAAQQLTATLRAGLTYSISISLFLHIRIYIPIYSQLFVLFCL</sequence>
<evidence type="ECO:0000313" key="2">
    <source>
        <dbReference type="Proteomes" id="UP000006729"/>
    </source>
</evidence>
<name>A0A2K2AHB9_POPTR</name>
<dbReference type="AlphaFoldDB" id="A0A2K2AHB9"/>
<evidence type="ECO:0000313" key="1">
    <source>
        <dbReference type="EMBL" id="PNT36918.1"/>
    </source>
</evidence>
<organism evidence="1 2">
    <name type="scientific">Populus trichocarpa</name>
    <name type="common">Western balsam poplar</name>
    <name type="synonym">Populus balsamifera subsp. trichocarpa</name>
    <dbReference type="NCBI Taxonomy" id="3694"/>
    <lineage>
        <taxon>Eukaryota</taxon>
        <taxon>Viridiplantae</taxon>
        <taxon>Streptophyta</taxon>
        <taxon>Embryophyta</taxon>
        <taxon>Tracheophyta</taxon>
        <taxon>Spermatophyta</taxon>
        <taxon>Magnoliopsida</taxon>
        <taxon>eudicotyledons</taxon>
        <taxon>Gunneridae</taxon>
        <taxon>Pentapetalae</taxon>
        <taxon>rosids</taxon>
        <taxon>fabids</taxon>
        <taxon>Malpighiales</taxon>
        <taxon>Salicaceae</taxon>
        <taxon>Saliceae</taxon>
        <taxon>Populus</taxon>
    </lineage>
</organism>